<reference evidence="2 3" key="1">
    <citation type="submission" date="2012-10" db="EMBL/GenBank/DDBJ databases">
        <authorList>
            <person name="Zafar N."/>
            <person name="Inman J."/>
            <person name="Hall N."/>
            <person name="Lorenzi H."/>
            <person name="Caler E."/>
        </authorList>
    </citation>
    <scope>NUCLEOTIDE SEQUENCE [LARGE SCALE GENOMIC DNA]</scope>
    <source>
        <strain evidence="2 3">IP1</strain>
    </source>
</reference>
<dbReference type="Proteomes" id="UP000014680">
    <property type="component" value="Unassembled WGS sequence"/>
</dbReference>
<organism evidence="2 3">
    <name type="scientific">Entamoeba invadens IP1</name>
    <dbReference type="NCBI Taxonomy" id="370355"/>
    <lineage>
        <taxon>Eukaryota</taxon>
        <taxon>Amoebozoa</taxon>
        <taxon>Evosea</taxon>
        <taxon>Archamoebae</taxon>
        <taxon>Mastigamoebida</taxon>
        <taxon>Entamoebidae</taxon>
        <taxon>Entamoeba</taxon>
    </lineage>
</organism>
<dbReference type="AlphaFoldDB" id="L7FPA0"/>
<keyword evidence="3" id="KW-1185">Reference proteome</keyword>
<dbReference type="VEuPathDB" id="AmoebaDB:EIN_524580"/>
<dbReference type="EMBL" id="KB206210">
    <property type="protein sequence ID" value="ELP94500.1"/>
    <property type="molecule type" value="Genomic_DNA"/>
</dbReference>
<gene>
    <name evidence="2" type="ORF">EIN_524580</name>
</gene>
<name>L7FPA0_ENTIV</name>
<dbReference type="GeneID" id="14893485"/>
<dbReference type="KEGG" id="eiv:EIN_524580"/>
<protein>
    <submittedName>
        <fullName evidence="2">Uncharacterized protein</fullName>
    </submittedName>
</protein>
<proteinExistence type="predicted"/>
<accession>L7FPA0</accession>
<evidence type="ECO:0000313" key="3">
    <source>
        <dbReference type="Proteomes" id="UP000014680"/>
    </source>
</evidence>
<dbReference type="RefSeq" id="XP_004261271.1">
    <property type="nucleotide sequence ID" value="XM_004261223.1"/>
</dbReference>
<feature type="region of interest" description="Disordered" evidence="1">
    <location>
        <begin position="171"/>
        <end position="190"/>
    </location>
</feature>
<evidence type="ECO:0000256" key="1">
    <source>
        <dbReference type="SAM" id="MobiDB-lite"/>
    </source>
</evidence>
<evidence type="ECO:0000313" key="2">
    <source>
        <dbReference type="EMBL" id="ELP94500.1"/>
    </source>
</evidence>
<sequence length="190" mass="19925">MQAKAAVGHARLRVGGGGAVRARVPVTRPTQRRIEARRVMAEHAPLVLPAHLAPVQRVRAARVSRSLAAARAAPPIPTFAHAAVAPPTNSIAPGAAPRRHAPTARVDARCLARTSVAQARPTAVDPVVALAARPARRARHAAAAVVPRLTLARARGLVAPAVQSAVFAARPRHEADVQPTAQEALRDHDR</sequence>